<dbReference type="SUPFAM" id="SSF49452">
    <property type="entry name" value="Starch-binding domain-like"/>
    <property type="match status" value="1"/>
</dbReference>
<feature type="chain" id="PRO_5012843322" evidence="7">
    <location>
        <begin position="31"/>
        <end position="1013"/>
    </location>
</feature>
<keyword evidence="6" id="KW-0998">Cell outer membrane</keyword>
<sequence>MKASHTTLRRAALWIALGASLSTMAPTAIAQSSTGSVAGRATGGDQVTVTRASTGLTRTVTVDSDGSYRLGQLPVGDYTLRATRNGQPVGEPIAVSVGLGGTTTVNLGSEGGIANLGAVTVVGQRVVNRVDVYSTESATNITREDWARLPVEQSLSSVALLAPGVVGGNSSFGGISFGGSSVAENSVFINGLNVTDFYRRQSFSAAPFAFFREYQVKTGGYSVEFGRATGGVINAVSRSGGNEFESGIEFTFEPAAWKASADDHYYDAVNSDGEAVSSVYRASRDRRSFAKANVWGSGPIIKDRLFLFAMYEQRDSNAKYSSTGGSGWFRDDSGDGFWGAKMDWRITDDHLLELLAFSDETDVDTSSYGYDWDSGEIGEAIGTSTTTSGGESGSLTYTGYFGQNFIAKAMYGINQSQSFTRSPADAACEQIFFADSYQDIYESMGSPTLGCHPTSGTIVAHEDEREVGRLDFEWSVGDHQFRFGIDHELMTTDRTSFYPGESGMRYTAYSMAPGTVLDNGTPVPAGVDEVLMARRRVDGGVFETEASAYYIEDNWSVTPNLLLNLGVRVDGFDNKTAAGGSFIKMDDLVSPRLGFSWNVRGDGTSKVFGSLGRYYLPVTNNINYTFAGGLTDERTFYALDGWREATNPVTGASYMEPIIGEQIGPVDTSYNVAVGDLRQSVDRDLDAVYQDELILGYQAMLSPAWSWGVNATYRRMKNALDDVRINHTPCGPVGFNLWPIANPGKPLTIWGDSSIGCDTEGWITIDTSTDGYVKRGSGEVVGYFEPKRTYQSVEFQIDRAWDDKWAFNASYIWSKLDGNHEGPVNSDTNYGDTGMVQHWDHPANNQDYGPLFNDRRHQVKLRGSYALNDQWMFGGMLTAMSGAPINEFGVTWPGDTLGGASFVTEGSGGGTFWHCVQNCSGDVEDRVYEYAGRGSGGRMPWTYNVGASVTWTLPVEGVDLKARLAVYNLLNEQEVVNVRQRYEANPGVVRGLHGTGTRWQSPRYAQLVVTWNF</sequence>
<dbReference type="Gene3D" id="2.40.170.20">
    <property type="entry name" value="TonB-dependent receptor, beta-barrel domain"/>
    <property type="match status" value="1"/>
</dbReference>
<dbReference type="AlphaFoldDB" id="A0A1T4M8Z7"/>
<evidence type="ECO:0000256" key="3">
    <source>
        <dbReference type="ARBA" id="ARBA00022452"/>
    </source>
</evidence>
<accession>A0A1T4M8Z7</accession>
<feature type="domain" description="TonB-dependent transporter Oar-like beta-barrel" evidence="9">
    <location>
        <begin position="588"/>
        <end position="978"/>
    </location>
</feature>
<dbReference type="GO" id="GO:0009279">
    <property type="term" value="C:cell outer membrane"/>
    <property type="evidence" value="ECO:0007669"/>
    <property type="project" value="UniProtKB-SubCell"/>
</dbReference>
<dbReference type="Pfam" id="PF13620">
    <property type="entry name" value="CarboxypepD_reg"/>
    <property type="match status" value="1"/>
</dbReference>
<dbReference type="Pfam" id="PF07715">
    <property type="entry name" value="Plug"/>
    <property type="match status" value="1"/>
</dbReference>
<feature type="signal peptide" evidence="7">
    <location>
        <begin position="1"/>
        <end position="30"/>
    </location>
</feature>
<dbReference type="InterPro" id="IPR013784">
    <property type="entry name" value="Carb-bd-like_fold"/>
</dbReference>
<evidence type="ECO:0000259" key="8">
    <source>
        <dbReference type="Pfam" id="PF07715"/>
    </source>
</evidence>
<protein>
    <submittedName>
        <fullName evidence="10">TonB-dependent Receptor Plug Domain</fullName>
    </submittedName>
</protein>
<name>A0A1T4M8Z7_9GAMM</name>
<dbReference type="Pfam" id="PF25183">
    <property type="entry name" value="OMP_b-brl_4"/>
    <property type="match status" value="2"/>
</dbReference>
<dbReference type="Gene3D" id="2.60.40.1120">
    <property type="entry name" value="Carboxypeptidase-like, regulatory domain"/>
    <property type="match status" value="1"/>
</dbReference>
<comment type="subcellular location">
    <subcellularLocation>
        <location evidence="1">Cell outer membrane</location>
        <topology evidence="1">Multi-pass membrane protein</topology>
    </subcellularLocation>
</comment>
<keyword evidence="2" id="KW-0813">Transport</keyword>
<keyword evidence="7" id="KW-0732">Signal</keyword>
<dbReference type="GO" id="GO:0015344">
    <property type="term" value="F:siderophore uptake transmembrane transporter activity"/>
    <property type="evidence" value="ECO:0007669"/>
    <property type="project" value="TreeGrafter"/>
</dbReference>
<dbReference type="GO" id="GO:0044718">
    <property type="term" value="P:siderophore transmembrane transport"/>
    <property type="evidence" value="ECO:0007669"/>
    <property type="project" value="TreeGrafter"/>
</dbReference>
<dbReference type="InterPro" id="IPR036942">
    <property type="entry name" value="Beta-barrel_TonB_sf"/>
</dbReference>
<gene>
    <name evidence="10" type="ORF">SAMN02745674_00327</name>
</gene>
<dbReference type="InterPro" id="IPR057601">
    <property type="entry name" value="Oar-like_b-barrel"/>
</dbReference>
<evidence type="ECO:0000313" key="10">
    <source>
        <dbReference type="EMBL" id="SJZ63355.1"/>
    </source>
</evidence>
<keyword evidence="10" id="KW-0675">Receptor</keyword>
<dbReference type="OrthoDB" id="9768147at2"/>
<evidence type="ECO:0000256" key="1">
    <source>
        <dbReference type="ARBA" id="ARBA00004571"/>
    </source>
</evidence>
<feature type="domain" description="TonB-dependent transporter Oar-like beta-barrel" evidence="9">
    <location>
        <begin position="338"/>
        <end position="573"/>
    </location>
</feature>
<dbReference type="RefSeq" id="WP_078756951.1">
    <property type="nucleotide sequence ID" value="NZ_FUXP01000001.1"/>
</dbReference>
<evidence type="ECO:0000256" key="5">
    <source>
        <dbReference type="ARBA" id="ARBA00023136"/>
    </source>
</evidence>
<evidence type="ECO:0000313" key="11">
    <source>
        <dbReference type="Proteomes" id="UP000190061"/>
    </source>
</evidence>
<dbReference type="SUPFAM" id="SSF56935">
    <property type="entry name" value="Porins"/>
    <property type="match status" value="1"/>
</dbReference>
<dbReference type="InterPro" id="IPR037066">
    <property type="entry name" value="Plug_dom_sf"/>
</dbReference>
<evidence type="ECO:0000256" key="6">
    <source>
        <dbReference type="ARBA" id="ARBA00023237"/>
    </source>
</evidence>
<evidence type="ECO:0000256" key="7">
    <source>
        <dbReference type="SAM" id="SignalP"/>
    </source>
</evidence>
<organism evidence="10 11">
    <name type="scientific">Lysobacter spongiicola DSM 21749</name>
    <dbReference type="NCBI Taxonomy" id="1122188"/>
    <lineage>
        <taxon>Bacteria</taxon>
        <taxon>Pseudomonadati</taxon>
        <taxon>Pseudomonadota</taxon>
        <taxon>Gammaproteobacteria</taxon>
        <taxon>Lysobacterales</taxon>
        <taxon>Lysobacteraceae</taxon>
        <taxon>Novilysobacter</taxon>
    </lineage>
</organism>
<evidence type="ECO:0000256" key="4">
    <source>
        <dbReference type="ARBA" id="ARBA00022692"/>
    </source>
</evidence>
<proteinExistence type="predicted"/>
<dbReference type="Proteomes" id="UP000190061">
    <property type="component" value="Unassembled WGS sequence"/>
</dbReference>
<keyword evidence="5" id="KW-0472">Membrane</keyword>
<reference evidence="10 11" key="1">
    <citation type="submission" date="2017-02" db="EMBL/GenBank/DDBJ databases">
        <authorList>
            <person name="Peterson S.W."/>
        </authorList>
    </citation>
    <scope>NUCLEOTIDE SEQUENCE [LARGE SCALE GENOMIC DNA]</scope>
    <source>
        <strain evidence="10 11">DSM 21749</strain>
    </source>
</reference>
<dbReference type="InterPro" id="IPR012910">
    <property type="entry name" value="Plug_dom"/>
</dbReference>
<feature type="domain" description="TonB-dependent receptor plug" evidence="8">
    <location>
        <begin position="135"/>
        <end position="232"/>
    </location>
</feature>
<dbReference type="InterPro" id="IPR039426">
    <property type="entry name" value="TonB-dep_rcpt-like"/>
</dbReference>
<keyword evidence="4" id="KW-0812">Transmembrane</keyword>
<dbReference type="Gene3D" id="2.170.130.10">
    <property type="entry name" value="TonB-dependent receptor, plug domain"/>
    <property type="match status" value="1"/>
</dbReference>
<dbReference type="STRING" id="1122188.SAMN02745674_00327"/>
<keyword evidence="3" id="KW-1134">Transmembrane beta strand</keyword>
<evidence type="ECO:0000256" key="2">
    <source>
        <dbReference type="ARBA" id="ARBA00022448"/>
    </source>
</evidence>
<dbReference type="GO" id="GO:0030246">
    <property type="term" value="F:carbohydrate binding"/>
    <property type="evidence" value="ECO:0007669"/>
    <property type="project" value="InterPro"/>
</dbReference>
<keyword evidence="11" id="KW-1185">Reference proteome</keyword>
<dbReference type="EMBL" id="FUXP01000001">
    <property type="protein sequence ID" value="SJZ63355.1"/>
    <property type="molecule type" value="Genomic_DNA"/>
</dbReference>
<dbReference type="PANTHER" id="PTHR30069">
    <property type="entry name" value="TONB-DEPENDENT OUTER MEMBRANE RECEPTOR"/>
    <property type="match status" value="1"/>
</dbReference>
<evidence type="ECO:0000259" key="9">
    <source>
        <dbReference type="Pfam" id="PF25183"/>
    </source>
</evidence>
<dbReference type="PANTHER" id="PTHR30069:SF46">
    <property type="entry name" value="OAR PROTEIN"/>
    <property type="match status" value="1"/>
</dbReference>